<feature type="transmembrane region" description="Helical" evidence="2">
    <location>
        <begin position="300"/>
        <end position="321"/>
    </location>
</feature>
<feature type="transmembrane region" description="Helical" evidence="2">
    <location>
        <begin position="231"/>
        <end position="253"/>
    </location>
</feature>
<evidence type="ECO:0008006" key="6">
    <source>
        <dbReference type="Google" id="ProtNLM"/>
    </source>
</evidence>
<evidence type="ECO:0000256" key="2">
    <source>
        <dbReference type="SAM" id="Phobius"/>
    </source>
</evidence>
<dbReference type="AlphaFoldDB" id="A0A239IZ30"/>
<feature type="chain" id="PRO_5012059870" description="DUF4436 domain-containing protein" evidence="3">
    <location>
        <begin position="24"/>
        <end position="387"/>
    </location>
</feature>
<accession>A0A239IZ30</accession>
<keyword evidence="5" id="KW-1185">Reference proteome</keyword>
<keyword evidence="2" id="KW-1133">Transmembrane helix</keyword>
<evidence type="ECO:0000256" key="3">
    <source>
        <dbReference type="SAM" id="SignalP"/>
    </source>
</evidence>
<keyword evidence="2" id="KW-0812">Transmembrane</keyword>
<evidence type="ECO:0000313" key="5">
    <source>
        <dbReference type="Proteomes" id="UP000198362"/>
    </source>
</evidence>
<evidence type="ECO:0000256" key="1">
    <source>
        <dbReference type="SAM" id="MobiDB-lite"/>
    </source>
</evidence>
<dbReference type="EMBL" id="FZPH01000002">
    <property type="protein sequence ID" value="SNS99036.1"/>
    <property type="molecule type" value="Genomic_DNA"/>
</dbReference>
<feature type="transmembrane region" description="Helical" evidence="2">
    <location>
        <begin position="189"/>
        <end position="210"/>
    </location>
</feature>
<sequence length="387" mass="39958">MRVLLGLALCFGGVLVSASPAWAHGADAPDGTDYRTVVTAVSPASPGLRVRAVEAGARLELTNHTGTTVEVLGYQNEPYLEVRPDGVYENVHSPAVYLNATLTGEATLPPMADPTLPPTWRQASTVPVVRWHDHRSHWMLSTPPPSVAAAPNRAQRVRDWVVPLRVDGVHTLEVRGTLDWVPPPSGTVWWTWVVVAALAVAFLGLVGRLRRLTSSLTVRSSVSVAGAPVRWVLPVLAAVAAVGGVAAVVYSVGREVDAGNSGFGAVLGGLFAGQIWPVLTGLAAIAAGVFALTRRPAGDFALALAGVCVAIFAGVSNAAAFTNGVVPVPWSGLFGRLLVAVVIAAGAGVAGAAALRMRSSAQRPPLPAARRPVDDEPSGTPAVESGA</sequence>
<gene>
    <name evidence="4" type="ORF">SAMN05421812_102652</name>
</gene>
<feature type="region of interest" description="Disordered" evidence="1">
    <location>
        <begin position="361"/>
        <end position="387"/>
    </location>
</feature>
<evidence type="ECO:0000313" key="4">
    <source>
        <dbReference type="EMBL" id="SNS99036.1"/>
    </source>
</evidence>
<keyword evidence="2" id="KW-0472">Membrane</keyword>
<organism evidence="4 5">
    <name type="scientific">Asanoa hainanensis</name>
    <dbReference type="NCBI Taxonomy" id="560556"/>
    <lineage>
        <taxon>Bacteria</taxon>
        <taxon>Bacillati</taxon>
        <taxon>Actinomycetota</taxon>
        <taxon>Actinomycetes</taxon>
        <taxon>Micromonosporales</taxon>
        <taxon>Micromonosporaceae</taxon>
        <taxon>Asanoa</taxon>
    </lineage>
</organism>
<reference evidence="4 5" key="1">
    <citation type="submission" date="2017-06" db="EMBL/GenBank/DDBJ databases">
        <authorList>
            <person name="Kim H.J."/>
            <person name="Triplett B.A."/>
        </authorList>
    </citation>
    <scope>NUCLEOTIDE SEQUENCE [LARGE SCALE GENOMIC DNA]</scope>
    <source>
        <strain evidence="4 5">CGMCC 4.5593</strain>
    </source>
</reference>
<proteinExistence type="predicted"/>
<dbReference type="Proteomes" id="UP000198362">
    <property type="component" value="Unassembled WGS sequence"/>
</dbReference>
<feature type="transmembrane region" description="Helical" evidence="2">
    <location>
        <begin position="273"/>
        <end position="293"/>
    </location>
</feature>
<name>A0A239IZ30_9ACTN</name>
<protein>
    <recommendedName>
        <fullName evidence="6">DUF4436 domain-containing protein</fullName>
    </recommendedName>
</protein>
<feature type="transmembrane region" description="Helical" evidence="2">
    <location>
        <begin position="333"/>
        <end position="355"/>
    </location>
</feature>
<keyword evidence="3" id="KW-0732">Signal</keyword>
<feature type="signal peptide" evidence="3">
    <location>
        <begin position="1"/>
        <end position="23"/>
    </location>
</feature>